<keyword evidence="1" id="KW-0175">Coiled coil</keyword>
<evidence type="ECO:0000313" key="2">
    <source>
        <dbReference type="EMBL" id="CRZ03648.1"/>
    </source>
</evidence>
<reference evidence="2" key="1">
    <citation type="submission" date="2015-04" db="EMBL/GenBank/DDBJ databases">
        <title>The genome sequence of the plant pathogenic Rhizarian Plasmodiophora brassicae reveals insights in its biotrophic life cycle and the origin of chitin synthesis.</title>
        <authorList>
            <person name="Schwelm A."/>
            <person name="Fogelqvist J."/>
            <person name="Knaust A."/>
            <person name="Julke S."/>
            <person name="Lilja T."/>
            <person name="Dhandapani V."/>
            <person name="Bonilla-Rosso G."/>
            <person name="Karlsson M."/>
            <person name="Shevchenko A."/>
            <person name="Choi S.R."/>
            <person name="Kim H.G."/>
            <person name="Park J.Y."/>
            <person name="Lim Y.P."/>
            <person name="Ludwig-Muller J."/>
            <person name="Dixelius C."/>
        </authorList>
    </citation>
    <scope>NUCLEOTIDE SEQUENCE</scope>
    <source>
        <tissue evidence="2">Potato root galls</tissue>
    </source>
</reference>
<organism evidence="2">
    <name type="scientific">Spongospora subterranea</name>
    <dbReference type="NCBI Taxonomy" id="70186"/>
    <lineage>
        <taxon>Eukaryota</taxon>
        <taxon>Sar</taxon>
        <taxon>Rhizaria</taxon>
        <taxon>Endomyxa</taxon>
        <taxon>Phytomyxea</taxon>
        <taxon>Plasmodiophorida</taxon>
        <taxon>Plasmodiophoridae</taxon>
        <taxon>Spongospora</taxon>
    </lineage>
</organism>
<feature type="non-terminal residue" evidence="2">
    <location>
        <position position="1"/>
    </location>
</feature>
<proteinExistence type="predicted"/>
<feature type="coiled-coil region" evidence="1">
    <location>
        <begin position="139"/>
        <end position="173"/>
    </location>
</feature>
<sequence length="211" mass="23917">RRLSMMELSAADEENKVSISRQDLLEYMSHQQFIKKKILTRHMKSLRSARLNHFRNSVFITSGRPLDDNNSPITDNSIINNEVVNAVYEKRIAELESRLLQVDPSFTGGTAALEWMSPKGNGADVKKPTDKGKQIMSYVHSLEEAKAHSEAEIERLHDEVEALDETVRSLKVAIRQHQRGEVAATDIIINNLLNSQDNDECDPVILQMHLS</sequence>
<protein>
    <submittedName>
        <fullName evidence="2">Uncharacterized protein</fullName>
    </submittedName>
</protein>
<name>A0A0H5QNR4_9EUKA</name>
<accession>A0A0H5QNR4</accession>
<evidence type="ECO:0000256" key="1">
    <source>
        <dbReference type="SAM" id="Coils"/>
    </source>
</evidence>
<dbReference type="EMBL" id="HACM01003206">
    <property type="protein sequence ID" value="CRZ03648.1"/>
    <property type="molecule type" value="Transcribed_RNA"/>
</dbReference>
<dbReference type="AlphaFoldDB" id="A0A0H5QNR4"/>
<feature type="non-terminal residue" evidence="2">
    <location>
        <position position="211"/>
    </location>
</feature>